<dbReference type="GO" id="GO:0004352">
    <property type="term" value="F:glutamate dehydrogenase (NAD+) activity"/>
    <property type="evidence" value="ECO:0007669"/>
    <property type="project" value="TreeGrafter"/>
</dbReference>
<dbReference type="FunFam" id="3.40.50.10860:FF:000003">
    <property type="entry name" value="Glutamate dehydrogenase"/>
    <property type="match status" value="1"/>
</dbReference>
<keyword evidence="2" id="KW-0560">Oxidoreductase</keyword>
<dbReference type="Pfam" id="PF02812">
    <property type="entry name" value="ELFV_dehydrog_N"/>
    <property type="match status" value="1"/>
</dbReference>
<dbReference type="PROSITE" id="PS00074">
    <property type="entry name" value="GLFV_DEHYDROGENASE"/>
    <property type="match status" value="1"/>
</dbReference>
<gene>
    <name evidence="4" type="ORF">LCGC14_0317130</name>
</gene>
<comment type="similarity">
    <text evidence="1">Belongs to the Glu/Leu/Phe/Val dehydrogenases family.</text>
</comment>
<dbReference type="Pfam" id="PF00208">
    <property type="entry name" value="ELFV_dehydrog"/>
    <property type="match status" value="1"/>
</dbReference>
<dbReference type="SUPFAM" id="SSF51735">
    <property type="entry name" value="NAD(P)-binding Rossmann-fold domains"/>
    <property type="match status" value="1"/>
</dbReference>
<evidence type="ECO:0000256" key="1">
    <source>
        <dbReference type="ARBA" id="ARBA00006382"/>
    </source>
</evidence>
<comment type="caution">
    <text evidence="4">The sequence shown here is derived from an EMBL/GenBank/DDBJ whole genome shotgun (WGS) entry which is preliminary data.</text>
</comment>
<feature type="domain" description="Glutamate/phenylalanine/leucine/valine/L-tryptophan dehydrogenase C-terminal" evidence="3">
    <location>
        <begin position="183"/>
        <end position="423"/>
    </location>
</feature>
<dbReference type="Gene3D" id="3.40.50.720">
    <property type="entry name" value="NAD(P)-binding Rossmann-like Domain"/>
    <property type="match status" value="1"/>
</dbReference>
<dbReference type="PRINTS" id="PR00082">
    <property type="entry name" value="GLFDHDRGNASE"/>
</dbReference>
<dbReference type="PANTHER" id="PTHR11606:SF13">
    <property type="entry name" value="GLUTAMATE DEHYDROGENASE 1, MITOCHONDRIAL"/>
    <property type="match status" value="1"/>
</dbReference>
<evidence type="ECO:0000313" key="4">
    <source>
        <dbReference type="EMBL" id="KKN81637.1"/>
    </source>
</evidence>
<evidence type="ECO:0000259" key="3">
    <source>
        <dbReference type="SMART" id="SM00839"/>
    </source>
</evidence>
<dbReference type="CDD" id="cd01076">
    <property type="entry name" value="NAD_bind_1_Glu_DH"/>
    <property type="match status" value="1"/>
</dbReference>
<sequence>MSHSNAQAFGDNGHLNGIFNQLDVPDDVRRRLAQPQQSVQVNIPIRMDDGTLQFFPAWRIRYDDTRGPSKGGIRFHPDVSAEEVTALSFWMTIKCAVVDLPFGGAKGGVRVDPKALSRLELERLSRGYIRAFHDLIGPDSDIPAPDVNTNDTIMGWMADEFAQIERRQVPATITGKPLGLGGSRGRTAATGRGALQVLDLWAERRSKTHEELRVAVQGFGNAGYHFARLARERGYRIVALSDSQGAIYAADGLDPDPIWRHKHKNRELKGMVYCDESVCQEADVEQLTNEELLALDVDVLVLAALEDAVTEQNAATVNAATILEIANGPVSNAADDQLAKRGVEVLPDVLVNAGGVIVSHLEWVQNRIGDTWSEDEVNRRLTERLAREAGACFDRAEEGNTTLRTAAYTQAIGRIADAMAQQGTQGYFNDHRA</sequence>
<dbReference type="InterPro" id="IPR006097">
    <property type="entry name" value="Glu/Leu/Phe/Val/Trp_DH_dimer"/>
</dbReference>
<dbReference type="SMART" id="SM00839">
    <property type="entry name" value="ELFV_dehydrog"/>
    <property type="match status" value="1"/>
</dbReference>
<dbReference type="EMBL" id="LAZR01000212">
    <property type="protein sequence ID" value="KKN81637.1"/>
    <property type="molecule type" value="Genomic_DNA"/>
</dbReference>
<dbReference type="InterPro" id="IPR033524">
    <property type="entry name" value="Glu/Leu/Phe/Val_DH_AS"/>
</dbReference>
<accession>A0A0F9U2U7</accession>
<dbReference type="InterPro" id="IPR046346">
    <property type="entry name" value="Aminoacid_DH-like_N_sf"/>
</dbReference>
<dbReference type="InterPro" id="IPR014362">
    <property type="entry name" value="Glu_DH"/>
</dbReference>
<organism evidence="4">
    <name type="scientific">marine sediment metagenome</name>
    <dbReference type="NCBI Taxonomy" id="412755"/>
    <lineage>
        <taxon>unclassified sequences</taxon>
        <taxon>metagenomes</taxon>
        <taxon>ecological metagenomes</taxon>
    </lineage>
</organism>
<evidence type="ECO:0000256" key="2">
    <source>
        <dbReference type="ARBA" id="ARBA00023002"/>
    </source>
</evidence>
<dbReference type="PIRSF" id="PIRSF000185">
    <property type="entry name" value="Glu_DH"/>
    <property type="match status" value="1"/>
</dbReference>
<protein>
    <recommendedName>
        <fullName evidence="3">Glutamate/phenylalanine/leucine/valine/L-tryptophan dehydrogenase C-terminal domain-containing protein</fullName>
    </recommendedName>
</protein>
<proteinExistence type="inferred from homology"/>
<dbReference type="InterPro" id="IPR006095">
    <property type="entry name" value="Glu/Leu/Phe/Val/Trp_DH"/>
</dbReference>
<dbReference type="SUPFAM" id="SSF53223">
    <property type="entry name" value="Aminoacid dehydrogenase-like, N-terminal domain"/>
    <property type="match status" value="1"/>
</dbReference>
<dbReference type="PANTHER" id="PTHR11606">
    <property type="entry name" value="GLUTAMATE DEHYDROGENASE"/>
    <property type="match status" value="1"/>
</dbReference>
<dbReference type="InterPro" id="IPR033922">
    <property type="entry name" value="NAD_bind_Glu_DH"/>
</dbReference>
<dbReference type="AlphaFoldDB" id="A0A0F9U2U7"/>
<dbReference type="GO" id="GO:0006538">
    <property type="term" value="P:L-glutamate catabolic process"/>
    <property type="evidence" value="ECO:0007669"/>
    <property type="project" value="TreeGrafter"/>
</dbReference>
<name>A0A0F9U2U7_9ZZZZ</name>
<dbReference type="InterPro" id="IPR036291">
    <property type="entry name" value="NAD(P)-bd_dom_sf"/>
</dbReference>
<dbReference type="Gene3D" id="3.40.50.10860">
    <property type="entry name" value="Leucine Dehydrogenase, chain A, domain 1"/>
    <property type="match status" value="1"/>
</dbReference>
<reference evidence="4" key="1">
    <citation type="journal article" date="2015" name="Nature">
        <title>Complex archaea that bridge the gap between prokaryotes and eukaryotes.</title>
        <authorList>
            <person name="Spang A."/>
            <person name="Saw J.H."/>
            <person name="Jorgensen S.L."/>
            <person name="Zaremba-Niedzwiedzka K."/>
            <person name="Martijn J."/>
            <person name="Lind A.E."/>
            <person name="van Eijk R."/>
            <person name="Schleper C."/>
            <person name="Guy L."/>
            <person name="Ettema T.J."/>
        </authorList>
    </citation>
    <scope>NUCLEOTIDE SEQUENCE</scope>
</reference>
<dbReference type="InterPro" id="IPR006096">
    <property type="entry name" value="Glu/Leu/Phe/Val/Trp_DH_C"/>
</dbReference>